<dbReference type="GeneID" id="7451965"/>
<dbReference type="CDD" id="cd14733">
    <property type="entry name" value="BACK"/>
    <property type="match status" value="1"/>
</dbReference>
<dbReference type="SUPFAM" id="SSF117281">
    <property type="entry name" value="Kelch motif"/>
    <property type="match status" value="1"/>
</dbReference>
<dbReference type="EMBL" id="CM000641">
    <property type="protein sequence ID" value="EED93031.1"/>
    <property type="molecule type" value="Genomic_DNA"/>
</dbReference>
<keyword evidence="5" id="KW-1185">Reference proteome</keyword>
<dbReference type="Gene3D" id="3.30.710.10">
    <property type="entry name" value="Potassium Channel Kv1.1, Chain A"/>
    <property type="match status" value="1"/>
</dbReference>
<sequence length="510" mass="56864">MFGGYGGGTGRLDDFYSFSFDSNSWEEVEVLSEEKPGCRENNGVVIGDSSRVYLFGGYNGNSWLNDLWCFDITTQRWTCIQESSDASEDASNSALGRLGEGAGQGPSRRFGYVSVVHNNKFVLFGGFDGSRWLNDMFEFDLNTNTWKTIQAIGQLPSVRSCPAWAKDDTYVYIHGGYDGVERKADFFACDLSTYTWSELPCKGTPPSPRYFHSCCIHGNKLYTYGGYSGSERLADMFAYDFETNHWSEVDCTNGECPSGRSSLVAQVYENSLYIFGGYNGVTVLNDFYKFRLKPVSIPPSALVSDLRRLMIREDMSDVTFIVEGQEVFANRALLAVRSEYFDVMLFGGMRESMRDDAGNTNEPIELQDVSYAVFTKVIEYLYTDTVSDLSWDISIPLMIASEQFMLDRLKALCEDSIRKEITVDNVIGVLIASQRHNATGLKDIALEFILRNIMDPSVVAGLSELKSEPDLLVEIITRHSHTQSSASWGSSAVAVTGAFGPSSEWSGSRR</sequence>
<evidence type="ECO:0000256" key="2">
    <source>
        <dbReference type="ARBA" id="ARBA00022737"/>
    </source>
</evidence>
<dbReference type="PROSITE" id="PS50097">
    <property type="entry name" value="BTB"/>
    <property type="match status" value="1"/>
</dbReference>
<dbReference type="SUPFAM" id="SSF54695">
    <property type="entry name" value="POZ domain"/>
    <property type="match status" value="1"/>
</dbReference>
<dbReference type="Pfam" id="PF24681">
    <property type="entry name" value="Kelch_KLHDC2_KLHL20_DRC7"/>
    <property type="match status" value="2"/>
</dbReference>
<dbReference type="InterPro" id="IPR011333">
    <property type="entry name" value="SKP1/BTB/POZ_sf"/>
</dbReference>
<evidence type="ECO:0000259" key="3">
    <source>
        <dbReference type="PROSITE" id="PS50097"/>
    </source>
</evidence>
<evidence type="ECO:0000256" key="1">
    <source>
        <dbReference type="ARBA" id="ARBA00022441"/>
    </source>
</evidence>
<evidence type="ECO:0000313" key="4">
    <source>
        <dbReference type="EMBL" id="EED93031.1"/>
    </source>
</evidence>
<dbReference type="SUPFAM" id="SSF50965">
    <property type="entry name" value="Galactose oxidase, central domain"/>
    <property type="match status" value="1"/>
</dbReference>
<dbReference type="KEGG" id="tps:THAPSDRAFT_28038"/>
<dbReference type="SMART" id="SM00612">
    <property type="entry name" value="Kelch"/>
    <property type="match status" value="3"/>
</dbReference>
<feature type="domain" description="BTB" evidence="3">
    <location>
        <begin position="316"/>
        <end position="390"/>
    </location>
</feature>
<dbReference type="PaxDb" id="35128-Thaps28038"/>
<dbReference type="InParanoid" id="B8C0A8"/>
<keyword evidence="2" id="KW-0677">Repeat</keyword>
<dbReference type="Gene3D" id="2.120.10.80">
    <property type="entry name" value="Kelch-type beta propeller"/>
    <property type="match status" value="2"/>
</dbReference>
<dbReference type="SMART" id="SM00225">
    <property type="entry name" value="BTB"/>
    <property type="match status" value="1"/>
</dbReference>
<dbReference type="eggNOG" id="ENOG502RRCX">
    <property type="taxonomic scope" value="Eukaryota"/>
</dbReference>
<reference evidence="4 5" key="2">
    <citation type="journal article" date="2008" name="Nature">
        <title>The Phaeodactylum genome reveals the evolutionary history of diatom genomes.</title>
        <authorList>
            <person name="Bowler C."/>
            <person name="Allen A.E."/>
            <person name="Badger J.H."/>
            <person name="Grimwood J."/>
            <person name="Jabbari K."/>
            <person name="Kuo A."/>
            <person name="Maheswari U."/>
            <person name="Martens C."/>
            <person name="Maumus F."/>
            <person name="Otillar R.P."/>
            <person name="Rayko E."/>
            <person name="Salamov A."/>
            <person name="Vandepoele K."/>
            <person name="Beszteri B."/>
            <person name="Gruber A."/>
            <person name="Heijde M."/>
            <person name="Katinka M."/>
            <person name="Mock T."/>
            <person name="Valentin K."/>
            <person name="Verret F."/>
            <person name="Berges J.A."/>
            <person name="Brownlee C."/>
            <person name="Cadoret J.P."/>
            <person name="Chiovitti A."/>
            <person name="Choi C.J."/>
            <person name="Coesel S."/>
            <person name="De Martino A."/>
            <person name="Detter J.C."/>
            <person name="Durkin C."/>
            <person name="Falciatore A."/>
            <person name="Fournet J."/>
            <person name="Haruta M."/>
            <person name="Huysman M.J."/>
            <person name="Jenkins B.D."/>
            <person name="Jiroutova K."/>
            <person name="Jorgensen R.E."/>
            <person name="Joubert Y."/>
            <person name="Kaplan A."/>
            <person name="Kroger N."/>
            <person name="Kroth P.G."/>
            <person name="La Roche J."/>
            <person name="Lindquist E."/>
            <person name="Lommer M."/>
            <person name="Martin-Jezequel V."/>
            <person name="Lopez P.J."/>
            <person name="Lucas S."/>
            <person name="Mangogna M."/>
            <person name="McGinnis K."/>
            <person name="Medlin L.K."/>
            <person name="Montsant A."/>
            <person name="Oudot-Le Secq M.P."/>
            <person name="Napoli C."/>
            <person name="Obornik M."/>
            <person name="Parker M.S."/>
            <person name="Petit J.L."/>
            <person name="Porcel B.M."/>
            <person name="Poulsen N."/>
            <person name="Robison M."/>
            <person name="Rychlewski L."/>
            <person name="Rynearson T.A."/>
            <person name="Schmutz J."/>
            <person name="Shapiro H."/>
            <person name="Siaut M."/>
            <person name="Stanley M."/>
            <person name="Sussman M.R."/>
            <person name="Taylor A.R."/>
            <person name="Vardi A."/>
            <person name="von Dassow P."/>
            <person name="Vyverman W."/>
            <person name="Willis A."/>
            <person name="Wyrwicz L.S."/>
            <person name="Rokhsar D.S."/>
            <person name="Weissenbach J."/>
            <person name="Armbrust E.V."/>
            <person name="Green B.R."/>
            <person name="Van de Peer Y."/>
            <person name="Grigoriev I.V."/>
        </authorList>
    </citation>
    <scope>NUCLEOTIDE SEQUENCE [LARGE SCALE GENOMIC DNA]</scope>
    <source>
        <strain evidence="4 5">CCMP1335</strain>
    </source>
</reference>
<dbReference type="STRING" id="35128.B8C0A8"/>
<organism evidence="4 5">
    <name type="scientific">Thalassiosira pseudonana</name>
    <name type="common">Marine diatom</name>
    <name type="synonym">Cyclotella nana</name>
    <dbReference type="NCBI Taxonomy" id="35128"/>
    <lineage>
        <taxon>Eukaryota</taxon>
        <taxon>Sar</taxon>
        <taxon>Stramenopiles</taxon>
        <taxon>Ochrophyta</taxon>
        <taxon>Bacillariophyta</taxon>
        <taxon>Coscinodiscophyceae</taxon>
        <taxon>Thalassiosirophycidae</taxon>
        <taxon>Thalassiosirales</taxon>
        <taxon>Thalassiosiraceae</taxon>
        <taxon>Thalassiosira</taxon>
    </lineage>
</organism>
<accession>B8C0A8</accession>
<dbReference type="Pfam" id="PF00651">
    <property type="entry name" value="BTB"/>
    <property type="match status" value="1"/>
</dbReference>
<dbReference type="InterPro" id="IPR015915">
    <property type="entry name" value="Kelch-typ_b-propeller"/>
</dbReference>
<proteinExistence type="predicted"/>
<keyword evidence="1" id="KW-0880">Kelch repeat</keyword>
<dbReference type="InterPro" id="IPR051568">
    <property type="entry name" value="LZTR1/Attractin"/>
</dbReference>
<protein>
    <recommendedName>
        <fullName evidence="3">BTB domain-containing protein</fullName>
    </recommendedName>
</protein>
<dbReference type="InterPro" id="IPR006652">
    <property type="entry name" value="Kelch_1"/>
</dbReference>
<dbReference type="PANTHER" id="PTHR46376:SF1">
    <property type="entry name" value="LEUCINE-ZIPPER-LIKE TRANSCRIPTIONAL REGULATOR 1"/>
    <property type="match status" value="1"/>
</dbReference>
<dbReference type="Proteomes" id="UP000001449">
    <property type="component" value="Chromosome 4"/>
</dbReference>
<dbReference type="OMA" id="FNNQIYI"/>
<dbReference type="Pfam" id="PF01344">
    <property type="entry name" value="Kelch_1"/>
    <property type="match status" value="1"/>
</dbReference>
<dbReference type="HOGENOM" id="CLU_016642_0_0_1"/>
<reference evidence="4 5" key="1">
    <citation type="journal article" date="2004" name="Science">
        <title>The genome of the diatom Thalassiosira pseudonana: ecology, evolution, and metabolism.</title>
        <authorList>
            <person name="Armbrust E.V."/>
            <person name="Berges J.A."/>
            <person name="Bowler C."/>
            <person name="Green B.R."/>
            <person name="Martinez D."/>
            <person name="Putnam N.H."/>
            <person name="Zhou S."/>
            <person name="Allen A.E."/>
            <person name="Apt K.E."/>
            <person name="Bechner M."/>
            <person name="Brzezinski M.A."/>
            <person name="Chaal B.K."/>
            <person name="Chiovitti A."/>
            <person name="Davis A.K."/>
            <person name="Demarest M.S."/>
            <person name="Detter J.C."/>
            <person name="Glavina T."/>
            <person name="Goodstein D."/>
            <person name="Hadi M.Z."/>
            <person name="Hellsten U."/>
            <person name="Hildebrand M."/>
            <person name="Jenkins B.D."/>
            <person name="Jurka J."/>
            <person name="Kapitonov V.V."/>
            <person name="Kroger N."/>
            <person name="Lau W.W."/>
            <person name="Lane T.W."/>
            <person name="Larimer F.W."/>
            <person name="Lippmeier J.C."/>
            <person name="Lucas S."/>
            <person name="Medina M."/>
            <person name="Montsant A."/>
            <person name="Obornik M."/>
            <person name="Parker M.S."/>
            <person name="Palenik B."/>
            <person name="Pazour G.J."/>
            <person name="Richardson P.M."/>
            <person name="Rynearson T.A."/>
            <person name="Saito M.A."/>
            <person name="Schwartz D.C."/>
            <person name="Thamatrakoln K."/>
            <person name="Valentin K."/>
            <person name="Vardi A."/>
            <person name="Wilkerson F.P."/>
            <person name="Rokhsar D.S."/>
        </authorList>
    </citation>
    <scope>NUCLEOTIDE SEQUENCE [LARGE SCALE GENOMIC DNA]</scope>
    <source>
        <strain evidence="4 5">CCMP1335</strain>
    </source>
</reference>
<name>B8C0A8_THAPS</name>
<dbReference type="PANTHER" id="PTHR46376">
    <property type="entry name" value="LEUCINE-ZIPPER-LIKE TRANSCRIPTIONAL REGULATOR 1"/>
    <property type="match status" value="1"/>
</dbReference>
<dbReference type="InterPro" id="IPR011043">
    <property type="entry name" value="Gal_Oxase/kelch_b-propeller"/>
</dbReference>
<gene>
    <name evidence="4" type="ORF">THAPSDRAFT_28038</name>
</gene>
<evidence type="ECO:0000313" key="5">
    <source>
        <dbReference type="Proteomes" id="UP000001449"/>
    </source>
</evidence>
<dbReference type="InterPro" id="IPR000210">
    <property type="entry name" value="BTB/POZ_dom"/>
</dbReference>
<dbReference type="RefSeq" id="XP_002289494.1">
    <property type="nucleotide sequence ID" value="XM_002289458.1"/>
</dbReference>
<dbReference type="AlphaFoldDB" id="B8C0A8"/>